<accession>A0ABS1HKN9</accession>
<reference evidence="1 2" key="1">
    <citation type="submission" date="2021-01" db="EMBL/GenBank/DDBJ databases">
        <title>Carboxyliciviraga sp.nov., isolated from coastal sediments.</title>
        <authorList>
            <person name="Lu D."/>
            <person name="Zhang T."/>
        </authorList>
    </citation>
    <scope>NUCLEOTIDE SEQUENCE [LARGE SCALE GENOMIC DNA]</scope>
    <source>
        <strain evidence="1 2">N1Y132</strain>
    </source>
</reference>
<dbReference type="Proteomes" id="UP000605676">
    <property type="component" value="Unassembled WGS sequence"/>
</dbReference>
<name>A0ABS1HKN9_9BACT</name>
<sequence length="191" mass="22532">MDAPIVIKDYELRKERLEQQAKEEGRELNYDVEEEIRKRYNELRNKKIWGGPKRTNRFFKEIQLLEYAVEYLDNKKQQNTVKATNQGTTKQVALAFYYLREAKRFPRSASNTVDAKFIQFLSGRDYGEVRKRLGQPDKRGDDKSGRATKALIKDLEIVKEQLQEVGFIEGINLVKEDIEKLKNDLKTFNEH</sequence>
<evidence type="ECO:0000313" key="2">
    <source>
        <dbReference type="Proteomes" id="UP000605676"/>
    </source>
</evidence>
<organism evidence="1 2">
    <name type="scientific">Carboxylicivirga marina</name>
    <dbReference type="NCBI Taxonomy" id="2800988"/>
    <lineage>
        <taxon>Bacteria</taxon>
        <taxon>Pseudomonadati</taxon>
        <taxon>Bacteroidota</taxon>
        <taxon>Bacteroidia</taxon>
        <taxon>Marinilabiliales</taxon>
        <taxon>Marinilabiliaceae</taxon>
        <taxon>Carboxylicivirga</taxon>
    </lineage>
</organism>
<protein>
    <recommendedName>
        <fullName evidence="3">Core-binding (CB) domain-containing protein</fullName>
    </recommendedName>
</protein>
<dbReference type="EMBL" id="JAENRR010000030">
    <property type="protein sequence ID" value="MBK3518244.1"/>
    <property type="molecule type" value="Genomic_DNA"/>
</dbReference>
<proteinExistence type="predicted"/>
<keyword evidence="2" id="KW-1185">Reference proteome</keyword>
<comment type="caution">
    <text evidence="1">The sequence shown here is derived from an EMBL/GenBank/DDBJ whole genome shotgun (WGS) entry which is preliminary data.</text>
</comment>
<dbReference type="RefSeq" id="WP_200465472.1">
    <property type="nucleotide sequence ID" value="NZ_JAENRR010000030.1"/>
</dbReference>
<gene>
    <name evidence="1" type="ORF">JIV24_12945</name>
</gene>
<evidence type="ECO:0008006" key="3">
    <source>
        <dbReference type="Google" id="ProtNLM"/>
    </source>
</evidence>
<evidence type="ECO:0000313" key="1">
    <source>
        <dbReference type="EMBL" id="MBK3518244.1"/>
    </source>
</evidence>